<dbReference type="EMBL" id="ODYU01003567">
    <property type="protein sequence ID" value="SOQ42492.1"/>
    <property type="molecule type" value="Genomic_DNA"/>
</dbReference>
<organism evidence="1">
    <name type="scientific">Spodoptera frugiperda</name>
    <name type="common">Fall armyworm</name>
    <dbReference type="NCBI Taxonomy" id="7108"/>
    <lineage>
        <taxon>Eukaryota</taxon>
        <taxon>Metazoa</taxon>
        <taxon>Ecdysozoa</taxon>
        <taxon>Arthropoda</taxon>
        <taxon>Hexapoda</taxon>
        <taxon>Insecta</taxon>
        <taxon>Pterygota</taxon>
        <taxon>Neoptera</taxon>
        <taxon>Endopterygota</taxon>
        <taxon>Lepidoptera</taxon>
        <taxon>Glossata</taxon>
        <taxon>Ditrysia</taxon>
        <taxon>Noctuoidea</taxon>
        <taxon>Noctuidae</taxon>
        <taxon>Amphipyrinae</taxon>
        <taxon>Spodoptera</taxon>
    </lineage>
</organism>
<sequence length="61" mass="6812">MDHKKSCSVRKSKTVTLQENCLPSHRASRTTLVTLLTKVYVYLVKTSCFGKLQLGGRAVTK</sequence>
<evidence type="ECO:0000313" key="1">
    <source>
        <dbReference type="EMBL" id="SOQ42492.1"/>
    </source>
</evidence>
<dbReference type="AlphaFoldDB" id="A0A2H1VPV9"/>
<gene>
    <name evidence="1" type="ORF">SFRICE_024788</name>
</gene>
<name>A0A2H1VPV9_SPOFR</name>
<accession>A0A2H1VPV9</accession>
<proteinExistence type="predicted"/>
<protein>
    <submittedName>
        <fullName evidence="1">SFRICE_024788</fullName>
    </submittedName>
</protein>
<reference evidence="1" key="1">
    <citation type="submission" date="2016-07" db="EMBL/GenBank/DDBJ databases">
        <authorList>
            <person name="Bretaudeau A."/>
        </authorList>
    </citation>
    <scope>NUCLEOTIDE SEQUENCE</scope>
    <source>
        <strain evidence="1">Rice</strain>
        <tissue evidence="1">Whole body</tissue>
    </source>
</reference>